<reference evidence="2" key="2">
    <citation type="journal article" date="2022" name="Microb. Genom.">
        <title>A chromosome-scale genome assembly of the tomato pathogen Cladosporium fulvum reveals a compartmentalized genome architecture and the presence of a dispensable chromosome.</title>
        <authorList>
            <person name="Zaccaron A.Z."/>
            <person name="Chen L.H."/>
            <person name="Samaras A."/>
            <person name="Stergiopoulos I."/>
        </authorList>
    </citation>
    <scope>NUCLEOTIDE SEQUENCE</scope>
    <source>
        <strain evidence="2">Race5_Kim</strain>
    </source>
</reference>
<name>A0A9Q8URT0_PASFU</name>
<dbReference type="AlphaFoldDB" id="A0A9Q8URT0"/>
<evidence type="ECO:0000256" key="1">
    <source>
        <dbReference type="SAM" id="SignalP"/>
    </source>
</evidence>
<dbReference type="KEGG" id="ffu:CLAFUR5_10106"/>
<protein>
    <recommendedName>
        <fullName evidence="4">Hydrophobin</fullName>
    </recommendedName>
</protein>
<dbReference type="EMBL" id="CP090169">
    <property type="protein sequence ID" value="UJO20036.1"/>
    <property type="molecule type" value="Genomic_DNA"/>
</dbReference>
<organism evidence="2 3">
    <name type="scientific">Passalora fulva</name>
    <name type="common">Tomato leaf mold</name>
    <name type="synonym">Cladosporium fulvum</name>
    <dbReference type="NCBI Taxonomy" id="5499"/>
    <lineage>
        <taxon>Eukaryota</taxon>
        <taxon>Fungi</taxon>
        <taxon>Dikarya</taxon>
        <taxon>Ascomycota</taxon>
        <taxon>Pezizomycotina</taxon>
        <taxon>Dothideomycetes</taxon>
        <taxon>Dothideomycetidae</taxon>
        <taxon>Mycosphaerellales</taxon>
        <taxon>Mycosphaerellaceae</taxon>
        <taxon>Fulvia</taxon>
    </lineage>
</organism>
<keyword evidence="3" id="KW-1185">Reference proteome</keyword>
<evidence type="ECO:0008006" key="4">
    <source>
        <dbReference type="Google" id="ProtNLM"/>
    </source>
</evidence>
<dbReference type="Proteomes" id="UP000756132">
    <property type="component" value="Chromosome 7"/>
</dbReference>
<proteinExistence type="predicted"/>
<evidence type="ECO:0000313" key="3">
    <source>
        <dbReference type="Proteomes" id="UP000756132"/>
    </source>
</evidence>
<feature type="signal peptide" evidence="1">
    <location>
        <begin position="1"/>
        <end position="18"/>
    </location>
</feature>
<dbReference type="GeneID" id="71989984"/>
<dbReference type="RefSeq" id="XP_047764402.1">
    <property type="nucleotide sequence ID" value="XM_047909254.1"/>
</dbReference>
<feature type="chain" id="PRO_5040179477" description="Hydrophobin" evidence="1">
    <location>
        <begin position="19"/>
        <end position="228"/>
    </location>
</feature>
<accession>A0A9Q8URT0</accession>
<reference evidence="2" key="1">
    <citation type="submission" date="2021-12" db="EMBL/GenBank/DDBJ databases">
        <authorList>
            <person name="Zaccaron A."/>
            <person name="Stergiopoulos I."/>
        </authorList>
    </citation>
    <scope>NUCLEOTIDE SEQUENCE</scope>
    <source>
        <strain evidence="2">Race5_Kim</strain>
    </source>
</reference>
<evidence type="ECO:0000313" key="2">
    <source>
        <dbReference type="EMBL" id="UJO20036.1"/>
    </source>
</evidence>
<sequence length="228" mass="24263">MQFTTFVLLAVAAATASAQAPQAYYGQGAKSAQVHTFETRKAVPTRVAEVYGEHEQERVTKTKVYHALVTEEAQHHGEEHKAAPYKAYKVYSVASSYSAQPRATHAAEHYGEGKKADHYAEPAKAVHADPHHVDPVKARPTMAATEMKQPEKEAPSTVCAKGSEISCCTTDSSNSGALGNVLGGSCLLQNLSLLSSLNSNCAAANTFCCPTTQEGTLNINLSCIPISL</sequence>
<keyword evidence="1" id="KW-0732">Signal</keyword>
<gene>
    <name evidence="2" type="ORF">CLAFUR5_10106</name>
</gene>